<keyword evidence="1" id="KW-0732">Signal</keyword>
<gene>
    <name evidence="2" type="ORF">AD948_09025</name>
</gene>
<protein>
    <recommendedName>
        <fullName evidence="4">EF-hand domain-containing protein</fullName>
    </recommendedName>
</protein>
<dbReference type="Proteomes" id="UP000075360">
    <property type="component" value="Unassembled WGS sequence"/>
</dbReference>
<organism evidence="2 3">
    <name type="scientific">Acetobacter senegalensis</name>
    <dbReference type="NCBI Taxonomy" id="446692"/>
    <lineage>
        <taxon>Bacteria</taxon>
        <taxon>Pseudomonadati</taxon>
        <taxon>Pseudomonadota</taxon>
        <taxon>Alphaproteobacteria</taxon>
        <taxon>Acetobacterales</taxon>
        <taxon>Acetobacteraceae</taxon>
        <taxon>Acetobacter</taxon>
    </lineage>
</organism>
<dbReference type="RefSeq" id="WP_061471553.1">
    <property type="nucleotide sequence ID" value="NZ_LHZU01000130.1"/>
</dbReference>
<reference evidence="2 3" key="1">
    <citation type="submission" date="2015-06" db="EMBL/GenBank/DDBJ databases">
        <title>Improved classification and identification of acetic acid bacteria using matrix-assisted laser desorption/ionization time-of-flight mass spectrometry; Gluconobacter nephelii and Gluconobacter uchimurae are later heterotypic synonyms of Gluconobacter japonicus and Gluconobacter oxydans, respectively.</title>
        <authorList>
            <person name="Li L."/>
            <person name="Cleenwerck I."/>
            <person name="De Vuyst L."/>
            <person name="Vandamme P."/>
        </authorList>
    </citation>
    <scope>NUCLEOTIDE SEQUENCE [LARGE SCALE GENOMIC DNA]</scope>
    <source>
        <strain evidence="2 3">LMG 23690</strain>
    </source>
</reference>
<proteinExistence type="predicted"/>
<dbReference type="AlphaFoldDB" id="A0A149U1G5"/>
<sequence length="180" mass="19545">MSLGKKGLLAVIALMTSFSSASAHRLDEYLQATTIDLAQDLITLHLRLTPGVEVAERVLKQIDQNGNGILTPQEQHAYALQVAKGLSFSLNGKTLPLRLAISTFPAIAELKAGTGVISLQFNVQTFLKRGSYHLAYLNHGSGPDTVWLVNCLVPHDPSLHILGQKRSVDQASYALDFLID</sequence>
<dbReference type="EMBL" id="LHZU01000130">
    <property type="protein sequence ID" value="KXV59314.1"/>
    <property type="molecule type" value="Genomic_DNA"/>
</dbReference>
<dbReference type="PATRIC" id="fig|446692.4.peg.1437"/>
<comment type="caution">
    <text evidence="2">The sequence shown here is derived from an EMBL/GenBank/DDBJ whole genome shotgun (WGS) entry which is preliminary data.</text>
</comment>
<feature type="chain" id="PRO_5007556017" description="EF-hand domain-containing protein" evidence="1">
    <location>
        <begin position="24"/>
        <end position="180"/>
    </location>
</feature>
<evidence type="ECO:0000313" key="3">
    <source>
        <dbReference type="Proteomes" id="UP000075360"/>
    </source>
</evidence>
<feature type="signal peptide" evidence="1">
    <location>
        <begin position="1"/>
        <end position="23"/>
    </location>
</feature>
<evidence type="ECO:0000313" key="2">
    <source>
        <dbReference type="EMBL" id="KXV59314.1"/>
    </source>
</evidence>
<name>A0A149U1G5_9PROT</name>
<evidence type="ECO:0008006" key="4">
    <source>
        <dbReference type="Google" id="ProtNLM"/>
    </source>
</evidence>
<accession>A0A149U1G5</accession>
<evidence type="ECO:0000256" key="1">
    <source>
        <dbReference type="SAM" id="SignalP"/>
    </source>
</evidence>